<evidence type="ECO:0000313" key="7">
    <source>
        <dbReference type="EMBL" id="PQJ95493.1"/>
    </source>
</evidence>
<keyword evidence="8" id="KW-1185">Reference proteome</keyword>
<comment type="caution">
    <text evidence="7">The sequence shown here is derived from an EMBL/GenBank/DDBJ whole genome shotgun (WGS) entry which is preliminary data.</text>
</comment>
<dbReference type="EMBL" id="PPGH01000037">
    <property type="protein sequence ID" value="PQJ95493.1"/>
    <property type="molecule type" value="Genomic_DNA"/>
</dbReference>
<keyword evidence="2 5" id="KW-0812">Transmembrane</keyword>
<evidence type="ECO:0000256" key="3">
    <source>
        <dbReference type="ARBA" id="ARBA00022989"/>
    </source>
</evidence>
<evidence type="ECO:0000259" key="6">
    <source>
        <dbReference type="Pfam" id="PF04138"/>
    </source>
</evidence>
<evidence type="ECO:0000256" key="1">
    <source>
        <dbReference type="ARBA" id="ARBA00004141"/>
    </source>
</evidence>
<feature type="transmembrane region" description="Helical" evidence="5">
    <location>
        <begin position="100"/>
        <end position="121"/>
    </location>
</feature>
<feature type="transmembrane region" description="Helical" evidence="5">
    <location>
        <begin position="12"/>
        <end position="32"/>
    </location>
</feature>
<dbReference type="GO" id="GO:0016020">
    <property type="term" value="C:membrane"/>
    <property type="evidence" value="ECO:0007669"/>
    <property type="project" value="UniProtKB-SubCell"/>
</dbReference>
<accession>A0A2S7XPK5</accession>
<protein>
    <submittedName>
        <fullName evidence="7">GtrA family protein</fullName>
    </submittedName>
</protein>
<proteinExistence type="predicted"/>
<evidence type="ECO:0000313" key="8">
    <source>
        <dbReference type="Proteomes" id="UP000239936"/>
    </source>
</evidence>
<feature type="transmembrane region" description="Helical" evidence="5">
    <location>
        <begin position="38"/>
        <end position="54"/>
    </location>
</feature>
<feature type="transmembrane region" description="Helical" evidence="5">
    <location>
        <begin position="75"/>
        <end position="94"/>
    </location>
</feature>
<dbReference type="OrthoDB" id="5772132at2"/>
<evidence type="ECO:0000256" key="2">
    <source>
        <dbReference type="ARBA" id="ARBA00022692"/>
    </source>
</evidence>
<reference evidence="7 8" key="1">
    <citation type="submission" date="2018-01" db="EMBL/GenBank/DDBJ databases">
        <title>The complete genome sequence of Chromatium okenii LaCa, a purple sulfur bacterium with a turbulent life.</title>
        <authorList>
            <person name="Luedin S.M."/>
            <person name="Liechti N."/>
            <person name="Storelli N."/>
            <person name="Danza F."/>
            <person name="Wittwer M."/>
            <person name="Pothier J.F."/>
            <person name="Tonolla M.A."/>
        </authorList>
    </citation>
    <scope>NUCLEOTIDE SEQUENCE [LARGE SCALE GENOMIC DNA]</scope>
    <source>
        <strain evidence="7 8">LaCa</strain>
    </source>
</reference>
<dbReference type="GO" id="GO:0000271">
    <property type="term" value="P:polysaccharide biosynthetic process"/>
    <property type="evidence" value="ECO:0007669"/>
    <property type="project" value="InterPro"/>
</dbReference>
<gene>
    <name evidence="7" type="ORF">CXB77_15050</name>
</gene>
<organism evidence="7 8">
    <name type="scientific">Chromatium okenii</name>
    <dbReference type="NCBI Taxonomy" id="61644"/>
    <lineage>
        <taxon>Bacteria</taxon>
        <taxon>Pseudomonadati</taxon>
        <taxon>Pseudomonadota</taxon>
        <taxon>Gammaproteobacteria</taxon>
        <taxon>Chromatiales</taxon>
        <taxon>Chromatiaceae</taxon>
        <taxon>Chromatium</taxon>
    </lineage>
</organism>
<dbReference type="Pfam" id="PF04138">
    <property type="entry name" value="GtrA_DPMS_TM"/>
    <property type="match status" value="1"/>
</dbReference>
<keyword evidence="4 5" id="KW-0472">Membrane</keyword>
<sequence length="129" mass="14869">MKWHVQLSRYALVGVASNAFGYFLYLSAIWLGAGPKTAMTWLYLLGILQTFFFNKDWSFQFGGAAAPALARYAALYALGYAINFLAIMLLVDYIKLPHQWVMAGLIFYMAIFFFLGQKFWVFNYLRTKD</sequence>
<dbReference type="RefSeq" id="WP_105074515.1">
    <property type="nucleotide sequence ID" value="NZ_JAFLKP010000096.1"/>
</dbReference>
<name>A0A2S7XPK5_9GAMM</name>
<evidence type="ECO:0000256" key="4">
    <source>
        <dbReference type="ARBA" id="ARBA00023136"/>
    </source>
</evidence>
<comment type="subcellular location">
    <subcellularLocation>
        <location evidence="1">Membrane</location>
        <topology evidence="1">Multi-pass membrane protein</topology>
    </subcellularLocation>
</comment>
<keyword evidence="3 5" id="KW-1133">Transmembrane helix</keyword>
<dbReference type="Proteomes" id="UP000239936">
    <property type="component" value="Unassembled WGS sequence"/>
</dbReference>
<feature type="domain" description="GtrA/DPMS transmembrane" evidence="6">
    <location>
        <begin position="9"/>
        <end position="122"/>
    </location>
</feature>
<dbReference type="InterPro" id="IPR007267">
    <property type="entry name" value="GtrA_DPMS_TM"/>
</dbReference>
<evidence type="ECO:0000256" key="5">
    <source>
        <dbReference type="SAM" id="Phobius"/>
    </source>
</evidence>
<dbReference type="AlphaFoldDB" id="A0A2S7XPK5"/>